<evidence type="ECO:0000313" key="1">
    <source>
        <dbReference type="EMBL" id="UJO20358.1"/>
    </source>
</evidence>
<gene>
    <name evidence="1" type="ORF">CLAFUR5_09932</name>
</gene>
<name>A0A9Q8PDA1_PASFU</name>
<dbReference type="GeneID" id="71989810"/>
<proteinExistence type="predicted"/>
<reference evidence="1" key="1">
    <citation type="submission" date="2021-12" db="EMBL/GenBank/DDBJ databases">
        <authorList>
            <person name="Zaccaron A."/>
            <person name="Stergiopoulos I."/>
        </authorList>
    </citation>
    <scope>NUCLEOTIDE SEQUENCE</scope>
    <source>
        <strain evidence="1">Race5_Kim</strain>
    </source>
</reference>
<reference evidence="1" key="2">
    <citation type="journal article" date="2022" name="Microb. Genom.">
        <title>A chromosome-scale genome assembly of the tomato pathogen Cladosporium fulvum reveals a compartmentalized genome architecture and the presence of a dispensable chromosome.</title>
        <authorList>
            <person name="Zaccaron A.Z."/>
            <person name="Chen L.H."/>
            <person name="Samaras A."/>
            <person name="Stergiopoulos I."/>
        </authorList>
    </citation>
    <scope>NUCLEOTIDE SEQUENCE</scope>
    <source>
        <strain evidence="1">Race5_Kim</strain>
    </source>
</reference>
<organism evidence="1 2">
    <name type="scientific">Passalora fulva</name>
    <name type="common">Tomato leaf mold</name>
    <name type="synonym">Cladosporium fulvum</name>
    <dbReference type="NCBI Taxonomy" id="5499"/>
    <lineage>
        <taxon>Eukaryota</taxon>
        <taxon>Fungi</taxon>
        <taxon>Dikarya</taxon>
        <taxon>Ascomycota</taxon>
        <taxon>Pezizomycotina</taxon>
        <taxon>Dothideomycetes</taxon>
        <taxon>Dothideomycetidae</taxon>
        <taxon>Mycosphaerellales</taxon>
        <taxon>Mycosphaerellaceae</taxon>
        <taxon>Fulvia</taxon>
    </lineage>
</organism>
<sequence>MSISESRAKQVNKWSSINNYIRKLISTAHVISDGTKTYFLNLTKDLMALTLRPDSSGNLANEWRRVLLTVHDPIMRSFLGLDDPDGNGGDERFKRIENLSDYLRYSAIFSEDQVERTDVEEEVR</sequence>
<evidence type="ECO:0000313" key="2">
    <source>
        <dbReference type="Proteomes" id="UP000756132"/>
    </source>
</evidence>
<dbReference type="AlphaFoldDB" id="A0A9Q8PDA1"/>
<protein>
    <submittedName>
        <fullName evidence="1">Uncharacterized protein</fullName>
    </submittedName>
</protein>
<keyword evidence="2" id="KW-1185">Reference proteome</keyword>
<accession>A0A9Q8PDA1</accession>
<dbReference type="RefSeq" id="XP_047764724.1">
    <property type="nucleotide sequence ID" value="XM_047909080.1"/>
</dbReference>
<dbReference type="Proteomes" id="UP000756132">
    <property type="component" value="Chromosome 7"/>
</dbReference>
<dbReference type="EMBL" id="CP090169">
    <property type="protein sequence ID" value="UJO20358.1"/>
    <property type="molecule type" value="Genomic_DNA"/>
</dbReference>
<dbReference type="KEGG" id="ffu:CLAFUR5_09932"/>